<accession>A0ABV5GY01</accession>
<sequence>MTNTEPINNTYINREISWLQFNARVLQEALSENVPLIERLRFLGIFSNNLDEFFKVRYATVKRIVEAGKGGKNELGGIKAKELLEIITQIVIKQQSESLDILNTIKGKLEKENIYVINETQISETQNEYIKNYFIKTVSPALVTIILNDLVVLPNLKDSAAYLAVRMLLTDGSKQFALIEIPKSIDRFVELPKQGNKSYIIMIDDLLRHSLRDIFNIFDYETISAHMIKITRDGELDFDSDLSKSFMEKISDSVKHRQVGEPVRFVYDKTIHTETLEYLMSKMGIDDTDSIIPGGRYHNRRDYMGFPSLGRTDLLYDKIDPLPIKGLSFQESIFKAITNKDYLLHTPYQTFSYVVKFLREAALDPMVKTIKITIYRLAEISHIASSLINAAINGKSVTVSIELRARFDEQANIDYAEQMQSEGINLIFGVAGLKVHSKMCVVEREEGKKLKRYGFVSTGNFNESTAKIYTDYTLFTADQRILKDVNKIFSFFEANYKIYSYKHLIVSPHYTQKTIFKLIDKEINNVKNGKEGLIRLKMNSVSSYTMIDKLYEASRAGVKIQMIVRGICCLIPGIKGMSENIEVISVVDKFLEHSRVYMFANGGDTKIYISSADWMSRNIENRVEVSCPIYDEDVKKEIIETFNISWNDNVKARLLNDTQQNEYKVCDKEKVRSQFDVYDYYLNKI</sequence>
<dbReference type="SUPFAM" id="SSF140356">
    <property type="entry name" value="PPK N-terminal domain-like"/>
    <property type="match status" value="1"/>
</dbReference>
<feature type="binding site" evidence="6">
    <location>
        <position position="565"/>
    </location>
    <ligand>
        <name>ATP</name>
        <dbReference type="ChEBI" id="CHEBI:30616"/>
    </ligand>
</feature>
<keyword evidence="2 6" id="KW-0808">Transferase</keyword>
<reference evidence="12 13" key="1">
    <citation type="submission" date="2024-09" db="EMBL/GenBank/DDBJ databases">
        <authorList>
            <person name="Sun Q."/>
            <person name="Mori K."/>
        </authorList>
    </citation>
    <scope>NUCLEOTIDE SEQUENCE [LARGE SCALE GENOMIC DNA]</scope>
    <source>
        <strain evidence="12 13">CECT 8300</strain>
    </source>
</reference>
<organism evidence="12 13">
    <name type="scientific">Algibacter miyuki</name>
    <dbReference type="NCBI Taxonomy" id="1306933"/>
    <lineage>
        <taxon>Bacteria</taxon>
        <taxon>Pseudomonadati</taxon>
        <taxon>Bacteroidota</taxon>
        <taxon>Flavobacteriia</taxon>
        <taxon>Flavobacteriales</taxon>
        <taxon>Flavobacteriaceae</taxon>
        <taxon>Algibacter</taxon>
    </lineage>
</organism>
<comment type="function">
    <text evidence="6 7">Catalyzes the reversible transfer of the terminal phosphate of ATP to form a long-chain polyphosphate (polyP).</text>
</comment>
<evidence type="ECO:0000256" key="7">
    <source>
        <dbReference type="RuleBase" id="RU003800"/>
    </source>
</evidence>
<evidence type="ECO:0000256" key="1">
    <source>
        <dbReference type="ARBA" id="ARBA00022553"/>
    </source>
</evidence>
<name>A0ABV5GY01_9FLAO</name>
<dbReference type="InterPro" id="IPR003414">
    <property type="entry name" value="PP_kinase"/>
</dbReference>
<comment type="similarity">
    <text evidence="6 7">Belongs to the polyphosphate kinase 1 (PPK1) family.</text>
</comment>
<dbReference type="NCBIfam" id="TIGR03705">
    <property type="entry name" value="poly_P_kin"/>
    <property type="match status" value="1"/>
</dbReference>
<dbReference type="PIRSF" id="PIRSF015589">
    <property type="entry name" value="PP_kinase"/>
    <property type="match status" value="1"/>
</dbReference>
<keyword evidence="5 6" id="KW-0067">ATP-binding</keyword>
<comment type="PTM">
    <text evidence="6 7">An intermediate of this reaction is the autophosphorylated ppk in which a phosphate is covalently linked to a histidine residue through a N-P bond.</text>
</comment>
<dbReference type="Pfam" id="PF13090">
    <property type="entry name" value="PP_kinase_C"/>
    <property type="match status" value="1"/>
</dbReference>
<evidence type="ECO:0000256" key="3">
    <source>
        <dbReference type="ARBA" id="ARBA00022741"/>
    </source>
</evidence>
<dbReference type="GO" id="GO:0008976">
    <property type="term" value="F:polyphosphate kinase activity"/>
    <property type="evidence" value="ECO:0007669"/>
    <property type="project" value="UniProtKB-EC"/>
</dbReference>
<feature type="active site" description="Phosphohistidine intermediate" evidence="6">
    <location>
        <position position="436"/>
    </location>
</feature>
<dbReference type="Gene3D" id="1.20.58.310">
    <property type="entry name" value="Polyphosphate kinase N-terminal domain"/>
    <property type="match status" value="1"/>
</dbReference>
<dbReference type="Pfam" id="PF13089">
    <property type="entry name" value="PP_kinase_N"/>
    <property type="match status" value="1"/>
</dbReference>
<feature type="binding site" evidence="6">
    <location>
        <position position="49"/>
    </location>
    <ligand>
        <name>ATP</name>
        <dbReference type="ChEBI" id="CHEBI:30616"/>
    </ligand>
</feature>
<protein>
    <recommendedName>
        <fullName evidence="6 7">Polyphosphate kinase</fullName>
        <ecNumber evidence="6 7">2.7.4.1</ecNumber>
    </recommendedName>
    <alternativeName>
        <fullName evidence="6">ATP-polyphosphate phosphotransferase</fullName>
    </alternativeName>
    <alternativeName>
        <fullName evidence="6">Polyphosphoric acid kinase</fullName>
    </alternativeName>
</protein>
<gene>
    <name evidence="12" type="primary">ppk1</name>
    <name evidence="6" type="synonym">ppk</name>
    <name evidence="12" type="ORF">ACFFU1_05945</name>
</gene>
<keyword evidence="4 6" id="KW-0418">Kinase</keyword>
<evidence type="ECO:0000259" key="10">
    <source>
        <dbReference type="Pfam" id="PF13090"/>
    </source>
</evidence>
<dbReference type="Pfam" id="PF17941">
    <property type="entry name" value="PP_kinase_C_1"/>
    <property type="match status" value="1"/>
</dbReference>
<evidence type="ECO:0000313" key="12">
    <source>
        <dbReference type="EMBL" id="MFB9104428.1"/>
    </source>
</evidence>
<feature type="domain" description="Polyphosphate kinase C-terminal" evidence="11">
    <location>
        <begin position="332"/>
        <end position="496"/>
    </location>
</feature>
<dbReference type="EC" id="2.7.4.1" evidence="6 7"/>
<dbReference type="PANTHER" id="PTHR30218">
    <property type="entry name" value="POLYPHOSPHATE KINASE"/>
    <property type="match status" value="1"/>
</dbReference>
<comment type="caution">
    <text evidence="12">The sequence shown here is derived from an EMBL/GenBank/DDBJ whole genome shotgun (WGS) entry which is preliminary data.</text>
</comment>
<dbReference type="InterPro" id="IPR036832">
    <property type="entry name" value="PPK_N_dom_sf"/>
</dbReference>
<feature type="binding site" evidence="6">
    <location>
        <position position="376"/>
    </location>
    <ligand>
        <name>Mg(2+)</name>
        <dbReference type="ChEBI" id="CHEBI:18420"/>
    </ligand>
</feature>
<dbReference type="EMBL" id="JBHMFA010000005">
    <property type="protein sequence ID" value="MFB9104428.1"/>
    <property type="molecule type" value="Genomic_DNA"/>
</dbReference>
<keyword evidence="3 6" id="KW-0547">Nucleotide-binding</keyword>
<evidence type="ECO:0000259" key="8">
    <source>
        <dbReference type="Pfam" id="PF02503"/>
    </source>
</evidence>
<keyword evidence="1 6" id="KW-0597">Phosphoprotein</keyword>
<feature type="binding site" evidence="6">
    <location>
        <position position="593"/>
    </location>
    <ligand>
        <name>ATP</name>
        <dbReference type="ChEBI" id="CHEBI:30616"/>
    </ligand>
</feature>
<dbReference type="Gene3D" id="3.30.1840.10">
    <property type="entry name" value="Polyphosphate kinase middle domain"/>
    <property type="match status" value="1"/>
</dbReference>
<dbReference type="Proteomes" id="UP001589590">
    <property type="component" value="Unassembled WGS sequence"/>
</dbReference>
<dbReference type="Pfam" id="PF02503">
    <property type="entry name" value="PP_kinase"/>
    <property type="match status" value="1"/>
</dbReference>
<dbReference type="InterPro" id="IPR041108">
    <property type="entry name" value="PP_kinase_C_1"/>
</dbReference>
<dbReference type="Gene3D" id="3.30.870.10">
    <property type="entry name" value="Endonuclease Chain A"/>
    <property type="match status" value="2"/>
</dbReference>
<evidence type="ECO:0000313" key="13">
    <source>
        <dbReference type="Proteomes" id="UP001589590"/>
    </source>
</evidence>
<dbReference type="HAMAP" id="MF_00347">
    <property type="entry name" value="Polyphosphate_kinase"/>
    <property type="match status" value="1"/>
</dbReference>
<dbReference type="RefSeq" id="WP_290274526.1">
    <property type="nucleotide sequence ID" value="NZ_JAUFQP010000016.1"/>
</dbReference>
<dbReference type="PANTHER" id="PTHR30218:SF0">
    <property type="entry name" value="POLYPHOSPHATE KINASE"/>
    <property type="match status" value="1"/>
</dbReference>
<feature type="domain" description="Polyphosphate kinase C-terminal" evidence="10">
    <location>
        <begin position="504"/>
        <end position="674"/>
    </location>
</feature>
<feature type="binding site" evidence="6">
    <location>
        <position position="406"/>
    </location>
    <ligand>
        <name>Mg(2+)</name>
        <dbReference type="ChEBI" id="CHEBI:18420"/>
    </ligand>
</feature>
<evidence type="ECO:0000256" key="2">
    <source>
        <dbReference type="ARBA" id="ARBA00022679"/>
    </source>
</evidence>
<keyword evidence="13" id="KW-1185">Reference proteome</keyword>
<keyword evidence="6" id="KW-0479">Metal-binding</keyword>
<feature type="binding site" evidence="6">
    <location>
        <position position="469"/>
    </location>
    <ligand>
        <name>ATP</name>
        <dbReference type="ChEBI" id="CHEBI:30616"/>
    </ligand>
</feature>
<dbReference type="CDD" id="cd09164">
    <property type="entry name" value="PLDc_EcPPK1_C1_like"/>
    <property type="match status" value="1"/>
</dbReference>
<keyword evidence="6" id="KW-0460">Magnesium</keyword>
<dbReference type="InterPro" id="IPR024953">
    <property type="entry name" value="PP_kinase_middle"/>
</dbReference>
<evidence type="ECO:0000256" key="5">
    <source>
        <dbReference type="ARBA" id="ARBA00022840"/>
    </source>
</evidence>
<evidence type="ECO:0000259" key="11">
    <source>
        <dbReference type="Pfam" id="PF17941"/>
    </source>
</evidence>
<dbReference type="SUPFAM" id="SSF56024">
    <property type="entry name" value="Phospholipase D/nuclease"/>
    <property type="match status" value="2"/>
</dbReference>
<evidence type="ECO:0000259" key="9">
    <source>
        <dbReference type="Pfam" id="PF13089"/>
    </source>
</evidence>
<dbReference type="SUPFAM" id="SSF143724">
    <property type="entry name" value="PHP14-like"/>
    <property type="match status" value="1"/>
</dbReference>
<comment type="catalytic activity">
    <reaction evidence="6 7">
        <text>[phosphate](n) + ATP = [phosphate](n+1) + ADP</text>
        <dbReference type="Rhea" id="RHEA:19573"/>
        <dbReference type="Rhea" id="RHEA-COMP:9859"/>
        <dbReference type="Rhea" id="RHEA-COMP:14280"/>
        <dbReference type="ChEBI" id="CHEBI:16838"/>
        <dbReference type="ChEBI" id="CHEBI:30616"/>
        <dbReference type="ChEBI" id="CHEBI:456216"/>
        <dbReference type="EC" id="2.7.4.1"/>
    </reaction>
</comment>
<dbReference type="InterPro" id="IPR025200">
    <property type="entry name" value="PPK_C_dom2"/>
</dbReference>
<dbReference type="InterPro" id="IPR025198">
    <property type="entry name" value="PPK_N_dom"/>
</dbReference>
<proteinExistence type="inferred from homology"/>
<evidence type="ECO:0000256" key="6">
    <source>
        <dbReference type="HAMAP-Rule" id="MF_00347"/>
    </source>
</evidence>
<dbReference type="NCBIfam" id="NF003917">
    <property type="entry name" value="PRK05443.1-1"/>
    <property type="match status" value="1"/>
</dbReference>
<comment type="cofactor">
    <cofactor evidence="6">
        <name>Mg(2+)</name>
        <dbReference type="ChEBI" id="CHEBI:18420"/>
    </cofactor>
</comment>
<evidence type="ECO:0000256" key="4">
    <source>
        <dbReference type="ARBA" id="ARBA00022777"/>
    </source>
</evidence>
<feature type="domain" description="Polyphosphate kinase N-terminal" evidence="9">
    <location>
        <begin position="11"/>
        <end position="116"/>
    </location>
</feature>
<dbReference type="CDD" id="cd09167">
    <property type="entry name" value="PLDc_EcPPK1_C2_like"/>
    <property type="match status" value="1"/>
</dbReference>
<feature type="domain" description="Polyphosphate kinase middle" evidence="8">
    <location>
        <begin position="126"/>
        <end position="306"/>
    </location>
</feature>
<dbReference type="InterPro" id="IPR036830">
    <property type="entry name" value="PP_kinase_middle_dom_sf"/>
</dbReference>